<dbReference type="PRINTS" id="PR00018">
    <property type="entry name" value="KRINGLE"/>
</dbReference>
<dbReference type="PROSITE" id="PS50070">
    <property type="entry name" value="KRINGLE_2"/>
    <property type="match status" value="14"/>
</dbReference>
<comment type="caution">
    <text evidence="13">Lacks conserved residue(s) required for the propagation of feature annotation.</text>
</comment>
<dbReference type="Pfam" id="PF00051">
    <property type="entry name" value="Kringle"/>
    <property type="match status" value="12"/>
</dbReference>
<dbReference type="GO" id="GO:0016020">
    <property type="term" value="C:membrane"/>
    <property type="evidence" value="ECO:0007669"/>
    <property type="project" value="UniProtKB-SubCell"/>
</dbReference>
<dbReference type="InterPro" id="IPR013806">
    <property type="entry name" value="Kringle-like"/>
</dbReference>
<feature type="domain" description="Kringle" evidence="15">
    <location>
        <begin position="857"/>
        <end position="932"/>
    </location>
</feature>
<sequence>MSGIRCQRWDLQEPHVHPYISVSLFPDDSLPEAANYCRNPDRRPGTGPWCYTTDPEVEWEPCEIVRCTDQKLEGPWCYTQDPEVEWEPCGIIDCESTQYPECRLSYYGDEYRGRKSVTWSGRPCQFWASQHPHKHNHSDDDFPDGMLQNASNFCRNPDRREGSGPWCYTADPKVTWEFCGIPFCSRRAFLNTRAGLEYRGVRSVTRSGIPCQHWSRQTPHAHPFTDPAAFPEDTLLDVQNYCRNPDGKSSGPWCYTIDPNIPSETCGLSIAVECKASHLGTEYTGHRFYTVSGRICQRWDNQAPHQHNFTDSDFPDATVTEANNSCRNPDKNPDGPWCLTSDPSIRREPCGIRLCMKPGCRDTKIGNTYRGQHVFTVSGRLCQRWDKQLPHRHIHTDPASFPDASLFDASNYCRNPDDDPEGPWCYTTDSDLERETCNIPMCSGRVCQRWNSQLPHAHNINVDDLPDASLGDAANFCRNPDGRSTGPWCYTLDVDLVTETCGIPLCTDCRMTYHGYDYQGQRSTTISGRPCQRWDEQVPHPHPMMNVSFFPDKSLSDANNFCRNPDRKYGIGPWCITNDLHVLWEPCGVSLCQDCLMEQTGIGYTGRRSTTTNGTECKRWDQVTTATYSSADFDVNSLSDLANYCRNPESGNKTGTGPWCHSAVNGEEILSCGTRLCSDCKETERGREYSGKRSKTISGKTCQRWDSMSPNNHRFTSDENFPDDSVKDAANYCRNPDNYENGPWCYLAETTGYEVCGIPYCATTACTWTIAGEEYRGHHALTVSARSCMRWSDLSSSIKQRDSFTGESFPEGSIDEAYNYCRNPNGSKSGPWCYTTDPRVEWEYCPLPSCQDCHKLGHAYTGKRAFTTSGIPCQRWDQQVPHKHGWKDVNFPDDGSIRGASNYCRSPDGATIPWCYSLDPDVPREKCHIRSCNGRKCQNWNSGDPHHHSYNKVYLFADPDVDEASNFCRNPHQEETGRVRPWCLTVDEDVEWEYCDVPQCDGIGPDNCDFLLPNYRNRPLVDTTLYGKPCDYWDRYQPVIGKYYSIRGHIISRRFVYDNGTDSKYRGEVVNGTCYMVQRKQYIQGSCSNPDWFDSDTGQCDIRCKLPYGCVNLTADCGIDPHTSNPILSCCVNITQSCRAVHWVAKTCRIDQYDDVKDKEVCCGGTCCHLNNAVSSTSCQIETTDDYCSVDNATSIRFHRYDANTTLCCNDTCCNNIVYNDGIYVNDLYLKTNYPDKSCCAAVNETCCTLSHSTSTCCSGGTEAVTTIAEYSCYATECKQDVETCYVYVNLTGWYVDFSMKKVYDVDRNLRDEYYVNCNLTLLEDVSIYPEDEPLQFNKPTKSRNYCRNPNGNTERGLWCYTSDSSTRWQWCDLPFCPGIIPTTEPPPFIPPLPELTTVPSSGSDRDGVIGPRTWIPRRCDYHLHRTISRYNQTIWKMTKRLLLYIEHVPRPNVYIGDEPAYVINKTLFDGIATNIGNSCPWCIENGHLSSVLTMTNKRIEQWRKRTFDRVAVRLLDRLKEASSRFFTKSWVQAPGSPVVADDVVELKASFRSGAEAIKEALIETDGSLGDVREVSKLTSNFIEHLWKLECNRYLSKLLSEYEYFEKSGIRILDNFRNYMSVIRAKNRRYLEAYISEQMTLEEVTGLLDFKDFSLKMQAAWMEIENYMTRGRMLINMIYDQINEIFYTMMSCMDPVELASNSFYWRFINITSPLVKLPDLACVGGTLLAVSNYGIIPEDRAASKWKKRLARIEDLKLQFEAILSNVDKVTTEARRYFQGYVKGNQIDESFFANNFVSLEVFCQDMSERKITERKIYDYPNLLSDIGGTMGLLLGASVITIGELLDLFVYVLSITFKRSSGHKRET</sequence>
<feature type="domain" description="Kringle" evidence="15">
    <location>
        <begin position="366"/>
        <end position="442"/>
    </location>
</feature>
<gene>
    <name evidence="16" type="ORF">LSH36_253g01016</name>
</gene>
<feature type="domain" description="Kringle" evidence="15">
    <location>
        <begin position="514"/>
        <end position="592"/>
    </location>
</feature>
<proteinExistence type="predicted"/>
<evidence type="ECO:0000256" key="9">
    <source>
        <dbReference type="ARBA" id="ARBA00023136"/>
    </source>
</evidence>
<evidence type="ECO:0000256" key="8">
    <source>
        <dbReference type="ARBA" id="ARBA00023065"/>
    </source>
</evidence>
<keyword evidence="8" id="KW-0406">Ion transport</keyword>
<keyword evidence="12" id="KW-0407">Ion channel</keyword>
<feature type="domain" description="Kringle" evidence="15">
    <location>
        <begin position="933"/>
        <end position="1000"/>
    </location>
</feature>
<feature type="domain" description="Kringle" evidence="15">
    <location>
        <begin position="66"/>
        <end position="94"/>
    </location>
</feature>
<feature type="disulfide bond" evidence="13">
    <location>
        <begin position="904"/>
        <end position="927"/>
    </location>
</feature>
<dbReference type="InterPro" id="IPR050759">
    <property type="entry name" value="Serine_protease_kringle"/>
</dbReference>
<name>A0AAD9JLY4_9ANNE</name>
<accession>A0AAD9JLY4</accession>
<dbReference type="Proteomes" id="UP001208570">
    <property type="component" value="Unassembled WGS sequence"/>
</dbReference>
<evidence type="ECO:0000256" key="1">
    <source>
        <dbReference type="ARBA" id="ARBA00004141"/>
    </source>
</evidence>
<feature type="transmembrane region" description="Helical" evidence="14">
    <location>
        <begin position="1829"/>
        <end position="1855"/>
    </location>
</feature>
<dbReference type="GO" id="GO:0005272">
    <property type="term" value="F:sodium channel activity"/>
    <property type="evidence" value="ECO:0007669"/>
    <property type="project" value="UniProtKB-KW"/>
</dbReference>
<evidence type="ECO:0000256" key="3">
    <source>
        <dbReference type="ARBA" id="ARBA00022461"/>
    </source>
</evidence>
<feature type="disulfide bond" evidence="13">
    <location>
        <begin position="733"/>
        <end position="756"/>
    </location>
</feature>
<feature type="domain" description="Kringle" evidence="15">
    <location>
        <begin position="1330"/>
        <end position="1377"/>
    </location>
</feature>
<dbReference type="EMBL" id="JAODUP010000253">
    <property type="protein sequence ID" value="KAK2154925.1"/>
    <property type="molecule type" value="Genomic_DNA"/>
</dbReference>
<keyword evidence="9 14" id="KW-0472">Membrane</keyword>
<dbReference type="InterPro" id="IPR038178">
    <property type="entry name" value="Kringle_sf"/>
</dbReference>
<evidence type="ECO:0000256" key="2">
    <source>
        <dbReference type="ARBA" id="ARBA00022448"/>
    </source>
</evidence>
<evidence type="ECO:0000256" key="13">
    <source>
        <dbReference type="PROSITE-ProRule" id="PRU00121"/>
    </source>
</evidence>
<feature type="domain" description="Kringle" evidence="15">
    <location>
        <begin position="108"/>
        <end position="184"/>
    </location>
</feature>
<keyword evidence="7" id="KW-0915">Sodium</keyword>
<dbReference type="InterPro" id="IPR001873">
    <property type="entry name" value="ENaC"/>
</dbReference>
<feature type="domain" description="Kringle" evidence="15">
    <location>
        <begin position="195"/>
        <end position="274"/>
    </location>
</feature>
<evidence type="ECO:0000256" key="5">
    <source>
        <dbReference type="ARBA" id="ARBA00022692"/>
    </source>
</evidence>
<dbReference type="SMART" id="SM00130">
    <property type="entry name" value="KR"/>
    <property type="match status" value="13"/>
</dbReference>
<evidence type="ECO:0000313" key="16">
    <source>
        <dbReference type="EMBL" id="KAK2154925.1"/>
    </source>
</evidence>
<feature type="domain" description="Kringle" evidence="15">
    <location>
        <begin position="443"/>
        <end position="506"/>
    </location>
</feature>
<organism evidence="16 17">
    <name type="scientific">Paralvinella palmiformis</name>
    <dbReference type="NCBI Taxonomy" id="53620"/>
    <lineage>
        <taxon>Eukaryota</taxon>
        <taxon>Metazoa</taxon>
        <taxon>Spiralia</taxon>
        <taxon>Lophotrochozoa</taxon>
        <taxon>Annelida</taxon>
        <taxon>Polychaeta</taxon>
        <taxon>Sedentaria</taxon>
        <taxon>Canalipalpata</taxon>
        <taxon>Terebellida</taxon>
        <taxon>Terebelliformia</taxon>
        <taxon>Alvinellidae</taxon>
        <taxon>Paralvinella</taxon>
    </lineage>
</organism>
<reference evidence="16" key="1">
    <citation type="journal article" date="2023" name="Mol. Biol. Evol.">
        <title>Third-Generation Sequencing Reveals the Adaptive Role of the Epigenome in Three Deep-Sea Polychaetes.</title>
        <authorList>
            <person name="Perez M."/>
            <person name="Aroh O."/>
            <person name="Sun Y."/>
            <person name="Lan Y."/>
            <person name="Juniper S.K."/>
            <person name="Young C.R."/>
            <person name="Angers B."/>
            <person name="Qian P.Y."/>
        </authorList>
    </citation>
    <scope>NUCLEOTIDE SEQUENCE</scope>
    <source>
        <strain evidence="16">P08H-3</strain>
    </source>
</reference>
<evidence type="ECO:0000256" key="14">
    <source>
        <dbReference type="SAM" id="Phobius"/>
    </source>
</evidence>
<evidence type="ECO:0000256" key="10">
    <source>
        <dbReference type="ARBA" id="ARBA00023157"/>
    </source>
</evidence>
<feature type="domain" description="Kringle" evidence="15">
    <location>
        <begin position="772"/>
        <end position="850"/>
    </location>
</feature>
<comment type="subcellular location">
    <subcellularLocation>
        <location evidence="1">Membrane</location>
        <topology evidence="1">Multi-pass membrane protein</topology>
    </subcellularLocation>
</comment>
<feature type="domain" description="Kringle" evidence="15">
    <location>
        <begin position="1"/>
        <end position="67"/>
    </location>
</feature>
<evidence type="ECO:0000256" key="6">
    <source>
        <dbReference type="ARBA" id="ARBA00022989"/>
    </source>
</evidence>
<keyword evidence="3" id="KW-0894">Sodium channel</keyword>
<dbReference type="InterPro" id="IPR000001">
    <property type="entry name" value="Kringle"/>
</dbReference>
<dbReference type="Gene3D" id="2.40.20.10">
    <property type="entry name" value="Plasminogen Kringle 4"/>
    <property type="match status" value="14"/>
</dbReference>
<dbReference type="PRINTS" id="PR01078">
    <property type="entry name" value="AMINACHANNEL"/>
</dbReference>
<keyword evidence="11" id="KW-0739">Sodium transport</keyword>
<feature type="domain" description="Kringle" evidence="15">
    <location>
        <begin position="685"/>
        <end position="761"/>
    </location>
</feature>
<dbReference type="PROSITE" id="PS00021">
    <property type="entry name" value="KRINGLE_1"/>
    <property type="match status" value="6"/>
</dbReference>
<dbReference type="PANTHER" id="PTHR24261:SF7">
    <property type="entry name" value="KRINGLE DOMAIN-CONTAINING PROTEIN"/>
    <property type="match status" value="1"/>
</dbReference>
<evidence type="ECO:0000256" key="7">
    <source>
        <dbReference type="ARBA" id="ARBA00023053"/>
    </source>
</evidence>
<evidence type="ECO:0000313" key="17">
    <source>
        <dbReference type="Proteomes" id="UP001208570"/>
    </source>
</evidence>
<keyword evidence="4 13" id="KW-0420">Kringle</keyword>
<evidence type="ECO:0000256" key="11">
    <source>
        <dbReference type="ARBA" id="ARBA00023201"/>
    </source>
</evidence>
<dbReference type="InterPro" id="IPR018056">
    <property type="entry name" value="Kringle_CS"/>
</dbReference>
<comment type="caution">
    <text evidence="16">The sequence shown here is derived from an EMBL/GenBank/DDBJ whole genome shotgun (WGS) entry which is preliminary data.</text>
</comment>
<evidence type="ECO:0000256" key="12">
    <source>
        <dbReference type="ARBA" id="ARBA00023303"/>
    </source>
</evidence>
<feature type="domain" description="Kringle" evidence="15">
    <location>
        <begin position="601"/>
        <end position="677"/>
    </location>
</feature>
<keyword evidence="6 14" id="KW-1133">Transmembrane helix</keyword>
<evidence type="ECO:0000256" key="4">
    <source>
        <dbReference type="ARBA" id="ARBA00022572"/>
    </source>
</evidence>
<dbReference type="SUPFAM" id="SSF57440">
    <property type="entry name" value="Kringle-like"/>
    <property type="match status" value="14"/>
</dbReference>
<keyword evidence="5 14" id="KW-0812">Transmembrane</keyword>
<protein>
    <recommendedName>
        <fullName evidence="15">Kringle domain-containing protein</fullName>
    </recommendedName>
</protein>
<keyword evidence="2" id="KW-0813">Transport</keyword>
<dbReference type="CDD" id="cd00108">
    <property type="entry name" value="KR"/>
    <property type="match status" value="11"/>
</dbReference>
<keyword evidence="17" id="KW-1185">Reference proteome</keyword>
<dbReference type="PANTHER" id="PTHR24261">
    <property type="entry name" value="PLASMINOGEN-RELATED"/>
    <property type="match status" value="1"/>
</dbReference>
<dbReference type="Gene3D" id="1.10.287.770">
    <property type="entry name" value="YojJ-like"/>
    <property type="match status" value="1"/>
</dbReference>
<keyword evidence="10 13" id="KW-1015">Disulfide bond</keyword>
<evidence type="ECO:0000259" key="15">
    <source>
        <dbReference type="PROSITE" id="PS50070"/>
    </source>
</evidence>
<feature type="domain" description="Kringle" evidence="15">
    <location>
        <begin position="280"/>
        <end position="355"/>
    </location>
</feature>